<evidence type="ECO:0000313" key="6">
    <source>
        <dbReference type="Proteomes" id="UP000809910"/>
    </source>
</evidence>
<keyword evidence="5" id="KW-0255">Endonuclease</keyword>
<dbReference type="GO" id="GO:0004519">
    <property type="term" value="F:endonuclease activity"/>
    <property type="evidence" value="ECO:0007669"/>
    <property type="project" value="UniProtKB-KW"/>
</dbReference>
<comment type="similarity">
    <text evidence="1">Belongs to the type-I restriction system S methylase family.</text>
</comment>
<keyword evidence="2" id="KW-0680">Restriction system</keyword>
<sequence>MMFHISTVSNSEISSLRLDAEFYHPEYIDNEVKLERFLLEKLDDLRCKQNPIVYGILKPEGKSQKYKVIKAENFDNMFVDPENCQFISSETYHNFKRSFVQAGDILIAIGGYVGRPAIVLKHNNILCNINRHVARLRINSNLVNSYYVTAYLSCSIGQKALTRQITGSVQSGINLEDLRKVPIPILKHTAQKYIGDKVRQAEQLRISTKQTKEMIHLSLKNFFAGIPKPTKNISLKISKNNLSSNRLEAEYYSSISLWAENEIKHGPFPYKPLKDIVLRIKDGPGGWGVSTEDYTENGIPVIRTVNIIDGECDLSNCIFISEKKHHELSTHKAKKGSVVLSVRGTIGRAAVFKDETYREASLNAAVVTIDCSDQIIPGYLVEFFNSEVGSTQSNRIANGAVQKNMNLEETGSNLITVPPLAIQIKIARLHELRINQKRYASRLILSAKLIVEGLIEGQITEQQIIDAQNALEAGDNSLDRDILSKITNKGIDKDGKPLFHDIDKLYDLLQESQEAYERKDNE</sequence>
<evidence type="ECO:0000313" key="5">
    <source>
        <dbReference type="EMBL" id="MBL7525754.1"/>
    </source>
</evidence>
<evidence type="ECO:0000256" key="3">
    <source>
        <dbReference type="ARBA" id="ARBA00023125"/>
    </source>
</evidence>
<keyword evidence="3" id="KW-0238">DNA-binding</keyword>
<evidence type="ECO:0000256" key="2">
    <source>
        <dbReference type="ARBA" id="ARBA00022747"/>
    </source>
</evidence>
<dbReference type="InterPro" id="IPR000055">
    <property type="entry name" value="Restrct_endonuc_typeI_TRD"/>
</dbReference>
<dbReference type="PANTHER" id="PTHR30408:SF12">
    <property type="entry name" value="TYPE I RESTRICTION ENZYME MJAVIII SPECIFICITY SUBUNIT"/>
    <property type="match status" value="1"/>
</dbReference>
<protein>
    <submittedName>
        <fullName evidence="5">Restriction endonuclease subunit S</fullName>
    </submittedName>
</protein>
<keyword evidence="5" id="KW-0540">Nuclease</keyword>
<evidence type="ECO:0000259" key="4">
    <source>
        <dbReference type="Pfam" id="PF01420"/>
    </source>
</evidence>
<dbReference type="InterPro" id="IPR044946">
    <property type="entry name" value="Restrct_endonuc_typeI_TRD_sf"/>
</dbReference>
<reference evidence="5 6" key="1">
    <citation type="submission" date="2020-12" db="EMBL/GenBank/DDBJ databases">
        <title>WGS of Legionella: environmental sample.</title>
        <authorList>
            <person name="Cristino S."/>
            <person name="Girolamini L."/>
            <person name="Salaris S."/>
            <person name="Pascale M.R."/>
            <person name="Mazzotta M."/>
            <person name="Orsini M."/>
            <person name="Grottola A."/>
        </authorList>
    </citation>
    <scope>NUCLEOTIDE SEQUENCE [LARGE SCALE GENOMIC DNA]</scope>
    <source>
        <strain evidence="5 6">30cs62</strain>
    </source>
</reference>
<dbReference type="Proteomes" id="UP000809910">
    <property type="component" value="Unassembled WGS sequence"/>
</dbReference>
<comment type="caution">
    <text evidence="5">The sequence shown here is derived from an EMBL/GenBank/DDBJ whole genome shotgun (WGS) entry which is preliminary data.</text>
</comment>
<feature type="domain" description="Type I restriction modification DNA specificity" evidence="4">
    <location>
        <begin position="62"/>
        <end position="212"/>
    </location>
</feature>
<dbReference type="RefSeq" id="WP_203109369.1">
    <property type="nucleotide sequence ID" value="NZ_JADOBG010000010.1"/>
</dbReference>
<dbReference type="Gene3D" id="3.90.220.20">
    <property type="entry name" value="DNA methylase specificity domains"/>
    <property type="match status" value="2"/>
</dbReference>
<dbReference type="PANTHER" id="PTHR30408">
    <property type="entry name" value="TYPE-1 RESTRICTION ENZYME ECOKI SPECIFICITY PROTEIN"/>
    <property type="match status" value="1"/>
</dbReference>
<dbReference type="EMBL" id="JADWVN010000007">
    <property type="protein sequence ID" value="MBL7525754.1"/>
    <property type="molecule type" value="Genomic_DNA"/>
</dbReference>
<name>A0ABS1W8R5_9GAMM</name>
<accession>A0ABS1W8R5</accession>
<proteinExistence type="inferred from homology"/>
<dbReference type="SUPFAM" id="SSF116734">
    <property type="entry name" value="DNA methylase specificity domain"/>
    <property type="match status" value="2"/>
</dbReference>
<keyword evidence="5" id="KW-0378">Hydrolase</keyword>
<dbReference type="InterPro" id="IPR052021">
    <property type="entry name" value="Type-I_RS_S_subunit"/>
</dbReference>
<dbReference type="Pfam" id="PF01420">
    <property type="entry name" value="Methylase_S"/>
    <property type="match status" value="1"/>
</dbReference>
<evidence type="ECO:0000256" key="1">
    <source>
        <dbReference type="ARBA" id="ARBA00010923"/>
    </source>
</evidence>
<keyword evidence="6" id="KW-1185">Reference proteome</keyword>
<organism evidence="5 6">
    <name type="scientific">Legionella bononiensis</name>
    <dbReference type="NCBI Taxonomy" id="2793102"/>
    <lineage>
        <taxon>Bacteria</taxon>
        <taxon>Pseudomonadati</taxon>
        <taxon>Pseudomonadota</taxon>
        <taxon>Gammaproteobacteria</taxon>
        <taxon>Legionellales</taxon>
        <taxon>Legionellaceae</taxon>
        <taxon>Legionella</taxon>
    </lineage>
</organism>
<gene>
    <name evidence="5" type="ORF">I5282_04085</name>
</gene>